<evidence type="ECO:0000256" key="4">
    <source>
        <dbReference type="ARBA" id="ARBA00022617"/>
    </source>
</evidence>
<reference evidence="14" key="1">
    <citation type="submission" date="2022-04" db="EMBL/GenBank/DDBJ databases">
        <title>Carnegiea gigantea Genome sequencing and assembly v2.</title>
        <authorList>
            <person name="Copetti D."/>
            <person name="Sanderson M.J."/>
            <person name="Burquez A."/>
            <person name="Wojciechowski M.F."/>
        </authorList>
    </citation>
    <scope>NUCLEOTIDE SEQUENCE</scope>
    <source>
        <strain evidence="14">SGP5-SGP5p</strain>
        <tissue evidence="14">Aerial part</tissue>
    </source>
</reference>
<dbReference type="FunFam" id="1.10.630.10:FF:000012">
    <property type="entry name" value="Cytochrome P450 family protein"/>
    <property type="match status" value="1"/>
</dbReference>
<dbReference type="InterPro" id="IPR036396">
    <property type="entry name" value="Cyt_P450_sf"/>
</dbReference>
<keyword evidence="11" id="KW-0472">Membrane</keyword>
<dbReference type="AlphaFoldDB" id="A0A9Q1JU99"/>
<evidence type="ECO:0000256" key="13">
    <source>
        <dbReference type="RuleBase" id="RU000461"/>
    </source>
</evidence>
<dbReference type="GO" id="GO:0016709">
    <property type="term" value="F:oxidoreductase activity, acting on paired donors, with incorporation or reduction of molecular oxygen, NAD(P)H as one donor, and incorporation of one atom of oxygen"/>
    <property type="evidence" value="ECO:0007669"/>
    <property type="project" value="TreeGrafter"/>
</dbReference>
<dbReference type="InterPro" id="IPR017972">
    <property type="entry name" value="Cyt_P450_CS"/>
</dbReference>
<keyword evidence="9 12" id="KW-0408">Iron</keyword>
<evidence type="ECO:0000256" key="12">
    <source>
        <dbReference type="PIRSR" id="PIRSR602401-1"/>
    </source>
</evidence>
<organism evidence="14 15">
    <name type="scientific">Carnegiea gigantea</name>
    <dbReference type="NCBI Taxonomy" id="171969"/>
    <lineage>
        <taxon>Eukaryota</taxon>
        <taxon>Viridiplantae</taxon>
        <taxon>Streptophyta</taxon>
        <taxon>Embryophyta</taxon>
        <taxon>Tracheophyta</taxon>
        <taxon>Spermatophyta</taxon>
        <taxon>Magnoliopsida</taxon>
        <taxon>eudicotyledons</taxon>
        <taxon>Gunneridae</taxon>
        <taxon>Pentapetalae</taxon>
        <taxon>Caryophyllales</taxon>
        <taxon>Cactineae</taxon>
        <taxon>Cactaceae</taxon>
        <taxon>Cactoideae</taxon>
        <taxon>Echinocereeae</taxon>
        <taxon>Carnegiea</taxon>
    </lineage>
</organism>
<feature type="binding site" description="axial binding residue" evidence="12">
    <location>
        <position position="453"/>
    </location>
    <ligand>
        <name>heme</name>
        <dbReference type="ChEBI" id="CHEBI:30413"/>
    </ligand>
    <ligandPart>
        <name>Fe</name>
        <dbReference type="ChEBI" id="CHEBI:18248"/>
    </ligandPart>
</feature>
<keyword evidence="8 13" id="KW-0560">Oxidoreductase</keyword>
<evidence type="ECO:0000256" key="7">
    <source>
        <dbReference type="ARBA" id="ARBA00022989"/>
    </source>
</evidence>
<dbReference type="GO" id="GO:0016020">
    <property type="term" value="C:membrane"/>
    <property type="evidence" value="ECO:0007669"/>
    <property type="project" value="UniProtKB-SubCell"/>
</dbReference>
<keyword evidence="6 12" id="KW-0479">Metal-binding</keyword>
<sequence length="582" mass="65384">METWFVIIVTVCLAALIRAFFSVLKPRSKVPPGPGGLPIINSMKWLRRSSTEVEAALKSLRSKLGPILTLPLGGRPVIFICSSDLAHQALVQKGAIFADRPKPLPTFKIISSNQHSISSAGYGPVWRALRRNLTSQILHPSRVKDYSHARKWVLDILIAQFSSAASADPPVKVVDHFQFAMFCLLVLMCFGDKLEESKIREIEAVQRTLLLSFPHFQILNFWPSLTRVLLRNRWDELLSLRKKQVEVLTPLIRMRKDVAEVGLNESVTCYVDTLLKLGIQDDDSESKRKLTEEELVSDCSEFLNAGTDTTSTSLQWIMANLVKYPDIQAKLFQEIREVIGEESDEVQEENLSKMPYLKAVILEGLRRHPPGHFVLPHSVTQEVELGGYVVPQDAVINFAVAEIGWDPKVWVDPMEFRPERFLPAKGTDVSTEFDITGSREIKMMPFGAGRRICPGFGLAMLHLEYFVANLVWKFEWAGPDGHEVDLSEKQEFTVGFLSLTSPFSVFFLSQLKKVCCLTEAASNHPISGIKSVGNDDKPSQVDEDCLKLGALVEKGADFNEVYYRIILIFTRKKLPEDANIGA</sequence>
<dbReference type="InterPro" id="IPR001128">
    <property type="entry name" value="Cyt_P450"/>
</dbReference>
<keyword evidence="5" id="KW-0812">Transmembrane</keyword>
<comment type="subcellular location">
    <subcellularLocation>
        <location evidence="2">Membrane</location>
        <topology evidence="2">Single-pass membrane protein</topology>
    </subcellularLocation>
</comment>
<comment type="caution">
    <text evidence="14">The sequence shown here is derived from an EMBL/GenBank/DDBJ whole genome shotgun (WGS) entry which is preliminary data.</text>
</comment>
<dbReference type="Gene3D" id="1.10.630.10">
    <property type="entry name" value="Cytochrome P450"/>
    <property type="match status" value="1"/>
</dbReference>
<dbReference type="CDD" id="cd11075">
    <property type="entry name" value="CYP77_89"/>
    <property type="match status" value="1"/>
</dbReference>
<dbReference type="GO" id="GO:0005506">
    <property type="term" value="F:iron ion binding"/>
    <property type="evidence" value="ECO:0007669"/>
    <property type="project" value="InterPro"/>
</dbReference>
<keyword evidence="7" id="KW-1133">Transmembrane helix</keyword>
<dbReference type="PROSITE" id="PS00086">
    <property type="entry name" value="CYTOCHROME_P450"/>
    <property type="match status" value="1"/>
</dbReference>
<gene>
    <name evidence="14" type="ORF">Cgig2_033178</name>
</gene>
<protein>
    <recommendedName>
        <fullName evidence="16">Cytochrome P450</fullName>
    </recommendedName>
</protein>
<dbReference type="OrthoDB" id="1055148at2759"/>
<evidence type="ECO:0000256" key="11">
    <source>
        <dbReference type="ARBA" id="ARBA00023136"/>
    </source>
</evidence>
<proteinExistence type="inferred from homology"/>
<dbReference type="PANTHER" id="PTHR24298">
    <property type="entry name" value="FLAVONOID 3'-MONOOXYGENASE-RELATED"/>
    <property type="match status" value="1"/>
</dbReference>
<keyword evidence="10 13" id="KW-0503">Monooxygenase</keyword>
<evidence type="ECO:0000256" key="1">
    <source>
        <dbReference type="ARBA" id="ARBA00001971"/>
    </source>
</evidence>
<dbReference type="PRINTS" id="PR00385">
    <property type="entry name" value="P450"/>
</dbReference>
<evidence type="ECO:0000256" key="3">
    <source>
        <dbReference type="ARBA" id="ARBA00010617"/>
    </source>
</evidence>
<evidence type="ECO:0000256" key="5">
    <source>
        <dbReference type="ARBA" id="ARBA00022692"/>
    </source>
</evidence>
<evidence type="ECO:0000256" key="9">
    <source>
        <dbReference type="ARBA" id="ARBA00023004"/>
    </source>
</evidence>
<comment type="cofactor">
    <cofactor evidence="1 12">
        <name>heme</name>
        <dbReference type="ChEBI" id="CHEBI:30413"/>
    </cofactor>
</comment>
<dbReference type="InterPro" id="IPR051103">
    <property type="entry name" value="Plant_metabolite_P450s"/>
</dbReference>
<evidence type="ECO:0000256" key="10">
    <source>
        <dbReference type="ARBA" id="ARBA00023033"/>
    </source>
</evidence>
<accession>A0A9Q1JU99</accession>
<dbReference type="InterPro" id="IPR002401">
    <property type="entry name" value="Cyt_P450_E_grp-I"/>
</dbReference>
<comment type="similarity">
    <text evidence="3 13">Belongs to the cytochrome P450 family.</text>
</comment>
<evidence type="ECO:0000313" key="15">
    <source>
        <dbReference type="Proteomes" id="UP001153076"/>
    </source>
</evidence>
<dbReference type="PRINTS" id="PR00463">
    <property type="entry name" value="EP450I"/>
</dbReference>
<dbReference type="Pfam" id="PF00067">
    <property type="entry name" value="p450"/>
    <property type="match status" value="1"/>
</dbReference>
<dbReference type="PANTHER" id="PTHR24298:SF800">
    <property type="entry name" value="CYTOCHROME P450 89A2-RELATED"/>
    <property type="match status" value="1"/>
</dbReference>
<keyword evidence="4 12" id="KW-0349">Heme</keyword>
<evidence type="ECO:0000256" key="6">
    <source>
        <dbReference type="ARBA" id="ARBA00022723"/>
    </source>
</evidence>
<evidence type="ECO:0000256" key="8">
    <source>
        <dbReference type="ARBA" id="ARBA00023002"/>
    </source>
</evidence>
<dbReference type="EMBL" id="JAKOGI010000695">
    <property type="protein sequence ID" value="KAJ8431336.1"/>
    <property type="molecule type" value="Genomic_DNA"/>
</dbReference>
<dbReference type="Proteomes" id="UP001153076">
    <property type="component" value="Unassembled WGS sequence"/>
</dbReference>
<keyword evidence="15" id="KW-1185">Reference proteome</keyword>
<evidence type="ECO:0000256" key="2">
    <source>
        <dbReference type="ARBA" id="ARBA00004167"/>
    </source>
</evidence>
<evidence type="ECO:0008006" key="16">
    <source>
        <dbReference type="Google" id="ProtNLM"/>
    </source>
</evidence>
<dbReference type="SUPFAM" id="SSF48264">
    <property type="entry name" value="Cytochrome P450"/>
    <property type="match status" value="1"/>
</dbReference>
<name>A0A9Q1JU99_9CARY</name>
<dbReference type="GO" id="GO:0020037">
    <property type="term" value="F:heme binding"/>
    <property type="evidence" value="ECO:0007669"/>
    <property type="project" value="InterPro"/>
</dbReference>
<evidence type="ECO:0000313" key="14">
    <source>
        <dbReference type="EMBL" id="KAJ8431336.1"/>
    </source>
</evidence>